<comment type="caution">
    <text evidence="12">The sequence shown here is derived from an EMBL/GenBank/DDBJ whole genome shotgun (WGS) entry which is preliminary data.</text>
</comment>
<gene>
    <name evidence="12" type="primary">ELAC2</name>
    <name evidence="12" type="ORF">HK100_002356</name>
</gene>
<dbReference type="PANTHER" id="PTHR12553:SF49">
    <property type="entry name" value="ZINC PHOSPHODIESTERASE ELAC PROTEIN 2"/>
    <property type="match status" value="1"/>
</dbReference>
<dbReference type="SUPFAM" id="SSF56281">
    <property type="entry name" value="Metallo-hydrolase/oxidoreductase"/>
    <property type="match status" value="2"/>
</dbReference>
<dbReference type="Gene3D" id="3.60.15.10">
    <property type="entry name" value="Ribonuclease Z/Hydroxyacylglutathione hydrolase-like"/>
    <property type="match status" value="2"/>
</dbReference>
<evidence type="ECO:0000256" key="1">
    <source>
        <dbReference type="ARBA" id="ARBA00000402"/>
    </source>
</evidence>
<dbReference type="InterPro" id="IPR036866">
    <property type="entry name" value="RibonucZ/Hydroxyglut_hydro"/>
</dbReference>
<comment type="catalytic activity">
    <reaction evidence="1">
        <text>Endonucleolytic cleavage of RNA, removing extra 3' nucleotides from tRNA precursor, generating 3' termini of tRNAs. A 3'-hydroxy group is left at the tRNA terminus and a 5'-phosphoryl group is left at the trailer molecule.</text>
        <dbReference type="EC" id="3.1.26.11"/>
    </reaction>
</comment>
<dbReference type="EC" id="3.1.26.11" evidence="4"/>
<dbReference type="InterPro" id="IPR001279">
    <property type="entry name" value="Metallo-B-lactamas"/>
</dbReference>
<evidence type="ECO:0000256" key="6">
    <source>
        <dbReference type="ARBA" id="ARBA00022722"/>
    </source>
</evidence>
<dbReference type="CDD" id="cd07718">
    <property type="entry name" value="RNaseZ_ELAC1_ELAC2-C-term-like_MBL-fold"/>
    <property type="match status" value="1"/>
</dbReference>
<reference evidence="12" key="1">
    <citation type="submission" date="2020-05" db="EMBL/GenBank/DDBJ databases">
        <title>Phylogenomic resolution of chytrid fungi.</title>
        <authorList>
            <person name="Stajich J.E."/>
            <person name="Amses K."/>
            <person name="Simmons R."/>
            <person name="Seto K."/>
            <person name="Myers J."/>
            <person name="Bonds A."/>
            <person name="Quandt C.A."/>
            <person name="Barry K."/>
            <person name="Liu P."/>
            <person name="Grigoriev I."/>
            <person name="Longcore J.E."/>
            <person name="James T.Y."/>
        </authorList>
    </citation>
    <scope>NUCLEOTIDE SEQUENCE</scope>
    <source>
        <strain evidence="12">JEL0513</strain>
    </source>
</reference>
<evidence type="ECO:0000256" key="5">
    <source>
        <dbReference type="ARBA" id="ARBA00022694"/>
    </source>
</evidence>
<keyword evidence="6" id="KW-0540">Nuclease</keyword>
<evidence type="ECO:0000256" key="8">
    <source>
        <dbReference type="ARBA" id="ARBA00022759"/>
    </source>
</evidence>
<evidence type="ECO:0000256" key="10">
    <source>
        <dbReference type="ARBA" id="ARBA00022833"/>
    </source>
</evidence>
<dbReference type="GO" id="GO:0005739">
    <property type="term" value="C:mitochondrion"/>
    <property type="evidence" value="ECO:0007669"/>
    <property type="project" value="TreeGrafter"/>
</dbReference>
<proteinExistence type="inferred from homology"/>
<comment type="similarity">
    <text evidence="3">Belongs to the RNase Z family.</text>
</comment>
<dbReference type="GO" id="GO:0042781">
    <property type="term" value="F:3'-tRNA processing endoribonuclease activity"/>
    <property type="evidence" value="ECO:0007669"/>
    <property type="project" value="UniProtKB-EC"/>
</dbReference>
<dbReference type="GO" id="GO:1990180">
    <property type="term" value="P:mitochondrial tRNA 3'-end processing"/>
    <property type="evidence" value="ECO:0007669"/>
    <property type="project" value="TreeGrafter"/>
</dbReference>
<dbReference type="GO" id="GO:0046872">
    <property type="term" value="F:metal ion binding"/>
    <property type="evidence" value="ECO:0007669"/>
    <property type="project" value="UniProtKB-KW"/>
</dbReference>
<keyword evidence="10" id="KW-0862">Zinc</keyword>
<keyword evidence="7" id="KW-0479">Metal-binding</keyword>
<dbReference type="InterPro" id="IPR047151">
    <property type="entry name" value="RNZ2-like"/>
</dbReference>
<evidence type="ECO:0000259" key="11">
    <source>
        <dbReference type="Pfam" id="PF12706"/>
    </source>
</evidence>
<name>A0AAD5XK08_9FUNG</name>
<keyword evidence="13" id="KW-1185">Reference proteome</keyword>
<evidence type="ECO:0000256" key="4">
    <source>
        <dbReference type="ARBA" id="ARBA00012477"/>
    </source>
</evidence>
<dbReference type="Proteomes" id="UP001211907">
    <property type="component" value="Unassembled WGS sequence"/>
</dbReference>
<keyword evidence="8" id="KW-0255">Endonuclease</keyword>
<protein>
    <recommendedName>
        <fullName evidence="4">ribonuclease Z</fullName>
        <ecNumber evidence="4">3.1.26.11</ecNumber>
    </recommendedName>
</protein>
<comment type="cofactor">
    <cofactor evidence="2">
        <name>Zn(2+)</name>
        <dbReference type="ChEBI" id="CHEBI:29105"/>
    </cofactor>
</comment>
<evidence type="ECO:0000256" key="2">
    <source>
        <dbReference type="ARBA" id="ARBA00001947"/>
    </source>
</evidence>
<dbReference type="Pfam" id="PF12706">
    <property type="entry name" value="Lactamase_B_2"/>
    <property type="match status" value="1"/>
</dbReference>
<organism evidence="12 13">
    <name type="scientific">Physocladia obscura</name>
    <dbReference type="NCBI Taxonomy" id="109957"/>
    <lineage>
        <taxon>Eukaryota</taxon>
        <taxon>Fungi</taxon>
        <taxon>Fungi incertae sedis</taxon>
        <taxon>Chytridiomycota</taxon>
        <taxon>Chytridiomycota incertae sedis</taxon>
        <taxon>Chytridiomycetes</taxon>
        <taxon>Chytridiales</taxon>
        <taxon>Chytriomycetaceae</taxon>
        <taxon>Physocladia</taxon>
    </lineage>
</organism>
<dbReference type="PANTHER" id="PTHR12553">
    <property type="entry name" value="ZINC PHOSPHODIESTERASE ELAC PROTEIN 2"/>
    <property type="match status" value="1"/>
</dbReference>
<accession>A0AAD5XK08</accession>
<evidence type="ECO:0000313" key="13">
    <source>
        <dbReference type="Proteomes" id="UP001211907"/>
    </source>
</evidence>
<evidence type="ECO:0000256" key="7">
    <source>
        <dbReference type="ARBA" id="ARBA00022723"/>
    </source>
</evidence>
<dbReference type="AlphaFoldDB" id="A0AAD5XK08"/>
<evidence type="ECO:0000256" key="3">
    <source>
        <dbReference type="ARBA" id="ARBA00007823"/>
    </source>
</evidence>
<evidence type="ECO:0000256" key="9">
    <source>
        <dbReference type="ARBA" id="ARBA00022801"/>
    </source>
</evidence>
<evidence type="ECO:0000313" key="12">
    <source>
        <dbReference type="EMBL" id="KAJ3135765.1"/>
    </source>
</evidence>
<sequence>MKYQLQVLGAATYDGRASVAVPGQYLTIRKEGLQRFLNDRSRTTAAVNGAKTRSVFITRSCWATVGGLPGLLLTLADAGGKGCILHGPSPFVHALAAMRSFVFRPQLPVLTTEYPSTQQEYSRDLVYHDANITVTPVILLPSSKSSNFAASPGLSFSAVNANNKRVLQASDTKQLRNIQLVQEQEVLGQMFSAALPPPSNSKSKRSKIVSEPAAQPLISHPLSERRSRPSYFSQRLQECEKSDGIVAYVCQGPQVLGKFDVVAAKTLGVPAGPLFGKLQKGESITLSDGTIVESKQCCAPAKLGAASTYAANPVQCIVHLLGDKVLSNSEYKTWMNSFPADCQHIVSSIENCPQEILLHATADIQHRLNKTEPAVFPIPFHQNEAKEPLSTISGLPPLVAAARPLLVYQFEPKRLLDTSAVLGSFQPTEESSTDKKMQNHLIEAEKIQSTLTFGDPDRPVAEKDVIIVPLGTGAAIPSKYRNGVLIFDLFIFNIKLLKLLTTVSSTYLRFSDVSILLDCGENTLGQMFRHFGPEKLDEELKMVRCLFVSHLHADHHLGAISILKRISELNKDTVAACGLKLESLCVVGPTRYLTWLKEYSDVEDFGIDNLVLIDSKNLISGERRVNSVVEKLKSVTKMKHFEPLLVKHCADAFAVVFTHEKSGLKIAFSGDCRPSNKFVEIGANCDLVIHEATLDDDKKTEAIEKNHCTTTEAIDIAQRIKAVAVTSEETKMSIGVAFDSMRVRLSEFHNLQALYKPLDTLWGDVVVVDEDAVVEDIVHP</sequence>
<keyword evidence="5" id="KW-0819">tRNA processing</keyword>
<feature type="domain" description="Metallo-beta-lactamase" evidence="11">
    <location>
        <begin position="515"/>
        <end position="722"/>
    </location>
</feature>
<keyword evidence="9" id="KW-0378">Hydrolase</keyword>
<dbReference type="EMBL" id="JADGJH010000155">
    <property type="protein sequence ID" value="KAJ3135765.1"/>
    <property type="molecule type" value="Genomic_DNA"/>
</dbReference>